<evidence type="ECO:0000256" key="1">
    <source>
        <dbReference type="ARBA" id="ARBA00023284"/>
    </source>
</evidence>
<dbReference type="InterPro" id="IPR013766">
    <property type="entry name" value="Thioredoxin_domain"/>
</dbReference>
<dbReference type="PROSITE" id="PS51352">
    <property type="entry name" value="THIOREDOXIN_2"/>
    <property type="match status" value="1"/>
</dbReference>
<sequence>MSAFTLSASHAVAKTAGLRAKTQAGSAVRRAVTTKAAVKVGDKAPDFALMGEGFEVTKLSDLKGSKVVLAFFPAAFSGDADGGCQCQLQALQSIAKTDGVKVLGICKDQPFAMGAWKQVQGIDCLSDWSLKTCEAYVGTLDFGEFLDGLDVSTDFKGYMASRRGCVVLDEDQKVIYSWNGMPDQLPDTTEIQAALGIGKTDFA</sequence>
<evidence type="ECO:0000313" key="3">
    <source>
        <dbReference type="EMBL" id="ACO64748.1"/>
    </source>
</evidence>
<evidence type="ECO:0000313" key="4">
    <source>
        <dbReference type="Proteomes" id="UP000002009"/>
    </source>
</evidence>
<dbReference type="RefSeq" id="XP_002503490.1">
    <property type="nucleotide sequence ID" value="XM_002503444.1"/>
</dbReference>
<dbReference type="KEGG" id="mis:MICPUN_105804"/>
<dbReference type="InterPro" id="IPR000866">
    <property type="entry name" value="AhpC/TSA"/>
</dbReference>
<dbReference type="EMBL" id="CP001328">
    <property type="protein sequence ID" value="ACO64748.1"/>
    <property type="molecule type" value="Genomic_DNA"/>
</dbReference>
<name>C1E9V9_MICCC</name>
<protein>
    <recommendedName>
        <fullName evidence="2">Thioredoxin domain-containing protein</fullName>
    </recommendedName>
</protein>
<dbReference type="InParanoid" id="C1E9V9"/>
<dbReference type="Gene3D" id="3.40.30.10">
    <property type="entry name" value="Glutaredoxin"/>
    <property type="match status" value="1"/>
</dbReference>
<accession>C1E9V9</accession>
<dbReference type="Proteomes" id="UP000002009">
    <property type="component" value="Chromosome 7"/>
</dbReference>
<dbReference type="SUPFAM" id="SSF52833">
    <property type="entry name" value="Thioredoxin-like"/>
    <property type="match status" value="1"/>
</dbReference>
<keyword evidence="1" id="KW-0676">Redox-active center</keyword>
<proteinExistence type="predicted"/>
<dbReference type="PANTHER" id="PTHR43110">
    <property type="entry name" value="THIOL PEROXIDASE"/>
    <property type="match status" value="1"/>
</dbReference>
<dbReference type="OrthoDB" id="185659at2759"/>
<reference evidence="3 4" key="1">
    <citation type="journal article" date="2009" name="Science">
        <title>Green evolution and dynamic adaptations revealed by genomes of the marine picoeukaryotes Micromonas.</title>
        <authorList>
            <person name="Worden A.Z."/>
            <person name="Lee J.H."/>
            <person name="Mock T."/>
            <person name="Rouze P."/>
            <person name="Simmons M.P."/>
            <person name="Aerts A.L."/>
            <person name="Allen A.E."/>
            <person name="Cuvelier M.L."/>
            <person name="Derelle E."/>
            <person name="Everett M.V."/>
            <person name="Foulon E."/>
            <person name="Grimwood J."/>
            <person name="Gundlach H."/>
            <person name="Henrissat B."/>
            <person name="Napoli C."/>
            <person name="McDonald S.M."/>
            <person name="Parker M.S."/>
            <person name="Rombauts S."/>
            <person name="Salamov A."/>
            <person name="Von Dassow P."/>
            <person name="Badger J.H."/>
            <person name="Coutinho P.M."/>
            <person name="Demir E."/>
            <person name="Dubchak I."/>
            <person name="Gentemann C."/>
            <person name="Eikrem W."/>
            <person name="Gready J.E."/>
            <person name="John U."/>
            <person name="Lanier W."/>
            <person name="Lindquist E.A."/>
            <person name="Lucas S."/>
            <person name="Mayer K.F."/>
            <person name="Moreau H."/>
            <person name="Not F."/>
            <person name="Otillar R."/>
            <person name="Panaud O."/>
            <person name="Pangilinan J."/>
            <person name="Paulsen I."/>
            <person name="Piegu B."/>
            <person name="Poliakov A."/>
            <person name="Robbens S."/>
            <person name="Schmutz J."/>
            <person name="Toulza E."/>
            <person name="Wyss T."/>
            <person name="Zelensky A."/>
            <person name="Zhou K."/>
            <person name="Armbrust E.V."/>
            <person name="Bhattacharya D."/>
            <person name="Goodenough U.W."/>
            <person name="Van de Peer Y."/>
            <person name="Grigoriev I.V."/>
        </authorList>
    </citation>
    <scope>NUCLEOTIDE SEQUENCE [LARGE SCALE GENOMIC DNA]</scope>
    <source>
        <strain evidence="4">RCC299 / NOUM17</strain>
    </source>
</reference>
<evidence type="ECO:0000259" key="2">
    <source>
        <dbReference type="PROSITE" id="PS51352"/>
    </source>
</evidence>
<keyword evidence="4" id="KW-1185">Reference proteome</keyword>
<dbReference type="InterPro" id="IPR036249">
    <property type="entry name" value="Thioredoxin-like_sf"/>
</dbReference>
<gene>
    <name evidence="3" type="ORF">MICPUN_105804</name>
</gene>
<dbReference type="InterPro" id="IPR050455">
    <property type="entry name" value="Tpx_Peroxidase_subfamily"/>
</dbReference>
<dbReference type="OMA" id="ADGGCEC"/>
<dbReference type="GO" id="GO:0016491">
    <property type="term" value="F:oxidoreductase activity"/>
    <property type="evidence" value="ECO:0007669"/>
    <property type="project" value="InterPro"/>
</dbReference>
<dbReference type="GeneID" id="8245134"/>
<dbReference type="GO" id="GO:0016209">
    <property type="term" value="F:antioxidant activity"/>
    <property type="evidence" value="ECO:0007669"/>
    <property type="project" value="InterPro"/>
</dbReference>
<feature type="domain" description="Thioredoxin" evidence="2">
    <location>
        <begin position="38"/>
        <end position="200"/>
    </location>
</feature>
<dbReference type="Pfam" id="PF00578">
    <property type="entry name" value="AhpC-TSA"/>
    <property type="match status" value="1"/>
</dbReference>
<organism evidence="3 4">
    <name type="scientific">Micromonas commoda (strain RCC299 / NOUM17 / CCMP2709)</name>
    <name type="common">Picoplanktonic green alga</name>
    <dbReference type="NCBI Taxonomy" id="296587"/>
    <lineage>
        <taxon>Eukaryota</taxon>
        <taxon>Viridiplantae</taxon>
        <taxon>Chlorophyta</taxon>
        <taxon>Mamiellophyceae</taxon>
        <taxon>Mamiellales</taxon>
        <taxon>Mamiellaceae</taxon>
        <taxon>Micromonas</taxon>
    </lineage>
</organism>
<dbReference type="PANTHER" id="PTHR43110:SF1">
    <property type="entry name" value="THIOL PEROXIDASE"/>
    <property type="match status" value="1"/>
</dbReference>
<dbReference type="AlphaFoldDB" id="C1E9V9"/>